<dbReference type="Proteomes" id="UP001317259">
    <property type="component" value="Unassembled WGS sequence"/>
</dbReference>
<keyword evidence="2" id="KW-1185">Reference proteome</keyword>
<gene>
    <name evidence="1" type="ORF">MF672_010905</name>
</gene>
<name>A0ABT0FPT1_9ACTN</name>
<accession>A0ABT0FPT1</accession>
<comment type="caution">
    <text evidence="1">The sequence shown here is derived from an EMBL/GenBank/DDBJ whole genome shotgun (WGS) entry which is preliminary data.</text>
</comment>
<evidence type="ECO:0000313" key="1">
    <source>
        <dbReference type="EMBL" id="MCK2214296.1"/>
    </source>
</evidence>
<dbReference type="EMBL" id="JAKRKC020000001">
    <property type="protein sequence ID" value="MCK2214296.1"/>
    <property type="molecule type" value="Genomic_DNA"/>
</dbReference>
<reference evidence="1 2" key="1">
    <citation type="submission" date="2022-04" db="EMBL/GenBank/DDBJ databases">
        <title>Genome draft of Actinomadura sp. ATCC 31491.</title>
        <authorList>
            <person name="Shi X."/>
            <person name="Du Y."/>
        </authorList>
    </citation>
    <scope>NUCLEOTIDE SEQUENCE [LARGE SCALE GENOMIC DNA]</scope>
    <source>
        <strain evidence="1 2">ATCC 31491</strain>
    </source>
</reference>
<sequence>MAFDQDGFFNDTFVKLFRQTITIDIGSTTPGVFKGALFQASITPNFSQTNPAYGSAPWNSGEPTGQPGYTTGGENLTVISFAELAGAANMIGWRFQTVTWSSATFAAEGLLVYAPSLSNRAFVFRWFGQSYDASNGDYEINPHTDGITRYKMRNAA</sequence>
<protein>
    <submittedName>
        <fullName evidence="1">Uncharacterized protein</fullName>
    </submittedName>
</protein>
<proteinExistence type="predicted"/>
<evidence type="ECO:0000313" key="2">
    <source>
        <dbReference type="Proteomes" id="UP001317259"/>
    </source>
</evidence>
<dbReference type="RefSeq" id="WP_242380741.1">
    <property type="nucleotide sequence ID" value="NZ_JAKRKC020000001.1"/>
</dbReference>
<organism evidence="1 2">
    <name type="scientific">Actinomadura luzonensis</name>
    <dbReference type="NCBI Taxonomy" id="2805427"/>
    <lineage>
        <taxon>Bacteria</taxon>
        <taxon>Bacillati</taxon>
        <taxon>Actinomycetota</taxon>
        <taxon>Actinomycetes</taxon>
        <taxon>Streptosporangiales</taxon>
        <taxon>Thermomonosporaceae</taxon>
        <taxon>Actinomadura</taxon>
    </lineage>
</organism>